<dbReference type="PANTHER" id="PTHR11802:SF3">
    <property type="entry name" value="RETINOID-INDUCIBLE SERINE CARBOXYPEPTIDASE"/>
    <property type="match status" value="1"/>
</dbReference>
<protein>
    <recommendedName>
        <fullName evidence="7">Carboxypeptidase</fullName>
        <ecNumber evidence="7">3.4.16.-</ecNumber>
    </recommendedName>
</protein>
<dbReference type="OrthoDB" id="664755at2759"/>
<organism evidence="8 9">
    <name type="scientific">Panicum virgatum</name>
    <name type="common">Blackwell switchgrass</name>
    <dbReference type="NCBI Taxonomy" id="38727"/>
    <lineage>
        <taxon>Eukaryota</taxon>
        <taxon>Viridiplantae</taxon>
        <taxon>Streptophyta</taxon>
        <taxon>Embryophyta</taxon>
        <taxon>Tracheophyta</taxon>
        <taxon>Spermatophyta</taxon>
        <taxon>Magnoliopsida</taxon>
        <taxon>Liliopsida</taxon>
        <taxon>Poales</taxon>
        <taxon>Poaceae</taxon>
        <taxon>PACMAD clade</taxon>
        <taxon>Panicoideae</taxon>
        <taxon>Panicodae</taxon>
        <taxon>Paniceae</taxon>
        <taxon>Panicinae</taxon>
        <taxon>Panicum</taxon>
        <taxon>Panicum sect. Hiantes</taxon>
    </lineage>
</organism>
<dbReference type="EC" id="3.4.16.-" evidence="7"/>
<dbReference type="PRINTS" id="PR00724">
    <property type="entry name" value="CRBOXYPTASEC"/>
</dbReference>
<dbReference type="InterPro" id="IPR029058">
    <property type="entry name" value="AB_hydrolase_fold"/>
</dbReference>
<comment type="caution">
    <text evidence="8">The sequence shown here is derived from an EMBL/GenBank/DDBJ whole genome shotgun (WGS) entry which is preliminary data.</text>
</comment>
<evidence type="ECO:0000256" key="5">
    <source>
        <dbReference type="ARBA" id="ARBA00022801"/>
    </source>
</evidence>
<dbReference type="InterPro" id="IPR018202">
    <property type="entry name" value="Ser_caboxypep_ser_AS"/>
</dbReference>
<dbReference type="InterPro" id="IPR001563">
    <property type="entry name" value="Peptidase_S10"/>
</dbReference>
<comment type="similarity">
    <text evidence="1 7">Belongs to the peptidase S10 family.</text>
</comment>
<accession>A0A8T0R9T8</accession>
<reference evidence="8" key="1">
    <citation type="submission" date="2020-05" db="EMBL/GenBank/DDBJ databases">
        <title>WGS assembly of Panicum virgatum.</title>
        <authorList>
            <person name="Lovell J.T."/>
            <person name="Jenkins J."/>
            <person name="Shu S."/>
            <person name="Juenger T.E."/>
            <person name="Schmutz J."/>
        </authorList>
    </citation>
    <scope>NUCLEOTIDE SEQUENCE</scope>
    <source>
        <strain evidence="8">AP13</strain>
    </source>
</reference>
<sequence length="491" mass="54192">MATTHAGALLLFPLVCLLVRGGAGVSTGTPDGAERWGYAKVRPKTNIFWWYYRSPQRASSVDKTWPTILWLQGGPGGSGVGRGNFQEIGPLDVNLKPRKYTWLHKADLIFVDSPVGVGYSYSEDPAALVTTDLQATEDIVQLLRALTRKIRTLRRSPLFLVGESYGGKHAAMVGTAIARAIHARTINLTLGGVVLGDSWISPTDFAVSIQIDSCFYYMHVSVIVAVTCTHVCTYCCLQLSYATLLYYVSRLNDNAVDDTNKMALLLKEQMQAGKFATARQTFTDLLDLIDSKSDSVAIDNFLLDTGMDPVLAADLGLSSLRSTHIMPVCSQASGSDPNTIEGIMNGVIKKKLKIIPEDLIWQQASLDVYEALVNDFMKPAINEVDELLSYGVNVTVYNGQLDVICSTVGAEGWVRRLKWDGLRNFLSLPRQTLTYCDSVIHCSKGIKAFFRSYRSLQFYWILEAGHMVPIDQPYGAFRMIASITQYQPPGI</sequence>
<dbReference type="AlphaFoldDB" id="A0A8T0R9T8"/>
<dbReference type="PANTHER" id="PTHR11802">
    <property type="entry name" value="SERINE PROTEASE FAMILY S10 SERINE CARBOXYPEPTIDASE"/>
    <property type="match status" value="1"/>
</dbReference>
<evidence type="ECO:0000256" key="2">
    <source>
        <dbReference type="ARBA" id="ARBA00022645"/>
    </source>
</evidence>
<evidence type="ECO:0000256" key="4">
    <source>
        <dbReference type="ARBA" id="ARBA00022729"/>
    </source>
</evidence>
<dbReference type="Pfam" id="PF00450">
    <property type="entry name" value="Peptidase_S10"/>
    <property type="match status" value="1"/>
</dbReference>
<keyword evidence="5 7" id="KW-0378">Hydrolase</keyword>
<keyword evidence="2 7" id="KW-0121">Carboxypeptidase</keyword>
<keyword evidence="4 7" id="KW-0732">Signal</keyword>
<proteinExistence type="inferred from homology"/>
<dbReference type="Proteomes" id="UP000823388">
    <property type="component" value="Chromosome 6K"/>
</dbReference>
<keyword evidence="3 7" id="KW-0645">Protease</keyword>
<evidence type="ECO:0000313" key="8">
    <source>
        <dbReference type="EMBL" id="KAG2581930.1"/>
    </source>
</evidence>
<name>A0A8T0R9T8_PANVG</name>
<evidence type="ECO:0000256" key="7">
    <source>
        <dbReference type="RuleBase" id="RU361156"/>
    </source>
</evidence>
<evidence type="ECO:0000256" key="1">
    <source>
        <dbReference type="ARBA" id="ARBA00009431"/>
    </source>
</evidence>
<dbReference type="SUPFAM" id="SSF53474">
    <property type="entry name" value="alpha/beta-Hydrolases"/>
    <property type="match status" value="1"/>
</dbReference>
<dbReference type="Gene3D" id="3.40.50.1820">
    <property type="entry name" value="alpha/beta hydrolase"/>
    <property type="match status" value="1"/>
</dbReference>
<feature type="signal peptide" evidence="7">
    <location>
        <begin position="1"/>
        <end position="24"/>
    </location>
</feature>
<feature type="chain" id="PRO_5035962110" description="Carboxypeptidase" evidence="7">
    <location>
        <begin position="25"/>
        <end position="491"/>
    </location>
</feature>
<evidence type="ECO:0000256" key="3">
    <source>
        <dbReference type="ARBA" id="ARBA00022670"/>
    </source>
</evidence>
<dbReference type="GO" id="GO:0006508">
    <property type="term" value="P:proteolysis"/>
    <property type="evidence" value="ECO:0007669"/>
    <property type="project" value="UniProtKB-KW"/>
</dbReference>
<evidence type="ECO:0000256" key="6">
    <source>
        <dbReference type="ARBA" id="ARBA00023180"/>
    </source>
</evidence>
<gene>
    <name evidence="8" type="ORF">PVAP13_6KG078900</name>
</gene>
<keyword evidence="6" id="KW-0325">Glycoprotein</keyword>
<keyword evidence="9" id="KW-1185">Reference proteome</keyword>
<dbReference type="GO" id="GO:0004185">
    <property type="term" value="F:serine-type carboxypeptidase activity"/>
    <property type="evidence" value="ECO:0007669"/>
    <property type="project" value="UniProtKB-UniRule"/>
</dbReference>
<dbReference type="EMBL" id="CM029047">
    <property type="protein sequence ID" value="KAG2581930.1"/>
    <property type="molecule type" value="Genomic_DNA"/>
</dbReference>
<dbReference type="PROSITE" id="PS00131">
    <property type="entry name" value="CARBOXYPEPT_SER_SER"/>
    <property type="match status" value="1"/>
</dbReference>
<evidence type="ECO:0000313" key="9">
    <source>
        <dbReference type="Proteomes" id="UP000823388"/>
    </source>
</evidence>